<evidence type="ECO:0000256" key="8">
    <source>
        <dbReference type="ARBA" id="ARBA00023136"/>
    </source>
</evidence>
<comment type="subcellular location">
    <subcellularLocation>
        <location evidence="1">Cell membrane</location>
        <topology evidence="1">Lipid-anchor</topology>
        <topology evidence="1">GPI-anchor</topology>
    </subcellularLocation>
</comment>
<evidence type="ECO:0000259" key="14">
    <source>
        <dbReference type="PROSITE" id="PS50213"/>
    </source>
</evidence>
<name>A0A804HXY1_MUSAM</name>
<evidence type="ECO:0000256" key="10">
    <source>
        <dbReference type="ARBA" id="ARBA00023288"/>
    </source>
</evidence>
<dbReference type="PANTHER" id="PTHR32382">
    <property type="entry name" value="FASCICLIN-LIKE ARABINOGALACTAN PROTEIN"/>
    <property type="match status" value="1"/>
</dbReference>
<evidence type="ECO:0000256" key="12">
    <source>
        <dbReference type="SAM" id="MobiDB-lite"/>
    </source>
</evidence>
<dbReference type="GO" id="GO:0005886">
    <property type="term" value="C:plasma membrane"/>
    <property type="evidence" value="ECO:0000318"/>
    <property type="project" value="GO_Central"/>
</dbReference>
<dbReference type="InterPro" id="IPR036378">
    <property type="entry name" value="FAS1_dom_sf"/>
</dbReference>
<dbReference type="InterPro" id="IPR000782">
    <property type="entry name" value="FAS1_domain"/>
</dbReference>
<dbReference type="PROSITE" id="PS50213">
    <property type="entry name" value="FAS1"/>
    <property type="match status" value="2"/>
</dbReference>
<keyword evidence="6" id="KW-0677">Repeat</keyword>
<accession>A0A804HXY1</accession>
<sequence length="408" mass="42805">MRQQQQLLLPHLLSLLLLCVTLSRGHNITRILAQHPEFSTFNHYLTATHLAGEINRRLTITVLAVDNPAMAALLTAHPGLSLYSLKHLLSLHVLVDYFGAKKLHQLTGGSALTSTLFQASGAAPDTAGFVNISDYRAGHVLFSASSLPASAFVKSVEEIPYNLSVIQISSALSSPAAEAPVTAPAQVNLTALMARKGCATFAGLLAATADAEQTFASNIDGGLTAFCPLDEAMKPFLPKFKNLTADGKLSLLLYHAIPVYYSVEMLKTGNGVVNTLATDGTSRNYNLTVQNDGNQVTLRTRVTVATLMGTLIDEDPLAVYTIDKVLEPMELFKPAEPPAPAPAPETDKRAAAAPKAGTSTSAKASPPAPAGPEGQPGDQKAADESAAIRSGVYWSMAAAAAAAIVVVA</sequence>
<evidence type="ECO:0000256" key="4">
    <source>
        <dbReference type="ARBA" id="ARBA00022622"/>
    </source>
</evidence>
<gene>
    <name evidence="15" type="ORF">GSMUA_55250.1</name>
</gene>
<reference evidence="15" key="1">
    <citation type="submission" date="2021-03" db="EMBL/GenBank/DDBJ databases">
        <authorList>
            <consortium name="Genoscope - CEA"/>
            <person name="William W."/>
        </authorList>
    </citation>
    <scope>NUCLEOTIDE SEQUENCE</scope>
    <source>
        <strain evidence="15">Doubled-haploid Pahang</strain>
    </source>
</reference>
<organism evidence="16 17">
    <name type="scientific">Musa acuminata subsp. malaccensis</name>
    <name type="common">Wild banana</name>
    <name type="synonym">Musa malaccensis</name>
    <dbReference type="NCBI Taxonomy" id="214687"/>
    <lineage>
        <taxon>Eukaryota</taxon>
        <taxon>Viridiplantae</taxon>
        <taxon>Streptophyta</taxon>
        <taxon>Embryophyta</taxon>
        <taxon>Tracheophyta</taxon>
        <taxon>Spermatophyta</taxon>
        <taxon>Magnoliopsida</taxon>
        <taxon>Liliopsida</taxon>
        <taxon>Zingiberales</taxon>
        <taxon>Musaceae</taxon>
        <taxon>Musa</taxon>
    </lineage>
</organism>
<keyword evidence="9" id="KW-0325">Glycoprotein</keyword>
<dbReference type="FunCoup" id="A0A804HXY1">
    <property type="interactions" value="94"/>
</dbReference>
<dbReference type="Gramene" id="Ma02_t00890.1">
    <property type="protein sequence ID" value="Ma02_p00890.1"/>
    <property type="gene ID" value="Ma02_g00890"/>
</dbReference>
<dbReference type="InterPro" id="IPR033254">
    <property type="entry name" value="Plant_FLA"/>
</dbReference>
<keyword evidence="7" id="KW-0654">Proteoglycan</keyword>
<dbReference type="FunFam" id="2.30.180.10:FF:000010">
    <property type="entry name" value="Fasciclin-like arabinogalactan protein 2"/>
    <property type="match status" value="1"/>
</dbReference>
<dbReference type="SUPFAM" id="SSF82153">
    <property type="entry name" value="FAS1 domain"/>
    <property type="match status" value="2"/>
</dbReference>
<keyword evidence="3" id="KW-1003">Cell membrane</keyword>
<evidence type="ECO:0000256" key="13">
    <source>
        <dbReference type="SAM" id="SignalP"/>
    </source>
</evidence>
<dbReference type="EMBL" id="HG996467">
    <property type="protein sequence ID" value="CAG1860631.1"/>
    <property type="molecule type" value="Genomic_DNA"/>
</dbReference>
<dbReference type="OMA" id="VMSKNGC"/>
<dbReference type="Proteomes" id="UP000012960">
    <property type="component" value="Unplaced"/>
</dbReference>
<dbReference type="GO" id="GO:0098552">
    <property type="term" value="C:side of membrane"/>
    <property type="evidence" value="ECO:0007669"/>
    <property type="project" value="UniProtKB-KW"/>
</dbReference>
<comment type="function">
    <text evidence="11">May be a cell surface adhesion protein.</text>
</comment>
<dbReference type="AlphaFoldDB" id="A0A804HXY1"/>
<reference evidence="16" key="2">
    <citation type="submission" date="2021-05" db="UniProtKB">
        <authorList>
            <consortium name="EnsemblPlants"/>
        </authorList>
    </citation>
    <scope>IDENTIFICATION</scope>
    <source>
        <strain evidence="16">subsp. malaccensis</strain>
    </source>
</reference>
<comment type="similarity">
    <text evidence="2">Belongs to the fasciclin-like AGP family.</text>
</comment>
<evidence type="ECO:0000256" key="9">
    <source>
        <dbReference type="ARBA" id="ARBA00023180"/>
    </source>
</evidence>
<feature type="region of interest" description="Disordered" evidence="12">
    <location>
        <begin position="333"/>
        <end position="384"/>
    </location>
</feature>
<dbReference type="Gene3D" id="2.30.180.10">
    <property type="entry name" value="FAS1 domain"/>
    <property type="match status" value="2"/>
</dbReference>
<keyword evidence="8" id="KW-0472">Membrane</keyword>
<dbReference type="PANTHER" id="PTHR32382:SF4">
    <property type="entry name" value="FASCICLIN-LIKE ARABINOGALACTAN PROTEIN 1"/>
    <property type="match status" value="1"/>
</dbReference>
<evidence type="ECO:0000256" key="5">
    <source>
        <dbReference type="ARBA" id="ARBA00022729"/>
    </source>
</evidence>
<keyword evidence="4" id="KW-0336">GPI-anchor</keyword>
<evidence type="ECO:0000313" key="15">
    <source>
        <dbReference type="EMBL" id="CAG1860631.1"/>
    </source>
</evidence>
<keyword evidence="10" id="KW-0449">Lipoprotein</keyword>
<evidence type="ECO:0000256" key="11">
    <source>
        <dbReference type="ARBA" id="ARBA00024686"/>
    </source>
</evidence>
<evidence type="ECO:0000256" key="3">
    <source>
        <dbReference type="ARBA" id="ARBA00022475"/>
    </source>
</evidence>
<feature type="compositionally biased region" description="Low complexity" evidence="12">
    <location>
        <begin position="351"/>
        <end position="365"/>
    </location>
</feature>
<dbReference type="SMART" id="SM00554">
    <property type="entry name" value="FAS1"/>
    <property type="match status" value="1"/>
</dbReference>
<evidence type="ECO:0000256" key="6">
    <source>
        <dbReference type="ARBA" id="ARBA00022737"/>
    </source>
</evidence>
<feature type="domain" description="FAS1" evidence="14">
    <location>
        <begin position="185"/>
        <end position="326"/>
    </location>
</feature>
<evidence type="ECO:0000256" key="2">
    <source>
        <dbReference type="ARBA" id="ARBA00007843"/>
    </source>
</evidence>
<keyword evidence="5 13" id="KW-0732">Signal</keyword>
<feature type="chain" id="PRO_5036219680" evidence="13">
    <location>
        <begin position="26"/>
        <end position="408"/>
    </location>
</feature>
<dbReference type="OrthoDB" id="682048at2759"/>
<proteinExistence type="inferred from homology"/>
<dbReference type="Pfam" id="PF02469">
    <property type="entry name" value="Fasciclin"/>
    <property type="match status" value="2"/>
</dbReference>
<dbReference type="FunFam" id="2.30.180.10:FF:000008">
    <property type="entry name" value="Fasciclin-like arabinogalactan protein 10"/>
    <property type="match status" value="1"/>
</dbReference>
<evidence type="ECO:0000256" key="1">
    <source>
        <dbReference type="ARBA" id="ARBA00004609"/>
    </source>
</evidence>
<protein>
    <submittedName>
        <fullName evidence="15">(wild Malaysian banana) hypothetical protein</fullName>
    </submittedName>
</protein>
<dbReference type="InParanoid" id="A0A804HXY1"/>
<dbReference type="KEGG" id="mus:103968476"/>
<feature type="domain" description="FAS1" evidence="14">
    <location>
        <begin position="25"/>
        <end position="172"/>
    </location>
</feature>
<evidence type="ECO:0000313" key="16">
    <source>
        <dbReference type="EnsemblPlants" id="Ma02_p00890.1"/>
    </source>
</evidence>
<keyword evidence="17" id="KW-1185">Reference proteome</keyword>
<dbReference type="EnsemblPlants" id="Ma02_t00890.1">
    <property type="protein sequence ID" value="Ma02_p00890.1"/>
    <property type="gene ID" value="Ma02_g00890"/>
</dbReference>
<evidence type="ECO:0000313" key="17">
    <source>
        <dbReference type="Proteomes" id="UP000012960"/>
    </source>
</evidence>
<evidence type="ECO:0000256" key="7">
    <source>
        <dbReference type="ARBA" id="ARBA00022974"/>
    </source>
</evidence>
<feature type="signal peptide" evidence="13">
    <location>
        <begin position="1"/>
        <end position="25"/>
    </location>
</feature>